<feature type="region of interest" description="Disordered" evidence="1">
    <location>
        <begin position="431"/>
        <end position="457"/>
    </location>
</feature>
<protein>
    <submittedName>
        <fullName evidence="2">Uncharacterized protein</fullName>
    </submittedName>
</protein>
<organism evidence="2 3">
    <name type="scientific">Umbelopsis vinacea</name>
    <dbReference type="NCBI Taxonomy" id="44442"/>
    <lineage>
        <taxon>Eukaryota</taxon>
        <taxon>Fungi</taxon>
        <taxon>Fungi incertae sedis</taxon>
        <taxon>Mucoromycota</taxon>
        <taxon>Mucoromycotina</taxon>
        <taxon>Umbelopsidomycetes</taxon>
        <taxon>Umbelopsidales</taxon>
        <taxon>Umbelopsidaceae</taxon>
        <taxon>Umbelopsis</taxon>
    </lineage>
</organism>
<dbReference type="AlphaFoldDB" id="A0A8H7UEF4"/>
<dbReference type="Proteomes" id="UP000612746">
    <property type="component" value="Unassembled WGS sequence"/>
</dbReference>
<reference evidence="2" key="1">
    <citation type="submission" date="2020-12" db="EMBL/GenBank/DDBJ databases">
        <title>Metabolic potential, ecology and presence of endohyphal bacteria is reflected in genomic diversity of Mucoromycotina.</title>
        <authorList>
            <person name="Muszewska A."/>
            <person name="Okrasinska A."/>
            <person name="Steczkiewicz K."/>
            <person name="Drgas O."/>
            <person name="Orlowska M."/>
            <person name="Perlinska-Lenart U."/>
            <person name="Aleksandrzak-Piekarczyk T."/>
            <person name="Szatraj K."/>
            <person name="Zielenkiewicz U."/>
            <person name="Pilsyk S."/>
            <person name="Malc E."/>
            <person name="Mieczkowski P."/>
            <person name="Kruszewska J.S."/>
            <person name="Biernat P."/>
            <person name="Pawlowska J."/>
        </authorList>
    </citation>
    <scope>NUCLEOTIDE SEQUENCE</scope>
    <source>
        <strain evidence="2">WA0000051536</strain>
    </source>
</reference>
<evidence type="ECO:0000313" key="2">
    <source>
        <dbReference type="EMBL" id="KAG2182661.1"/>
    </source>
</evidence>
<name>A0A8H7UEF4_9FUNG</name>
<feature type="region of interest" description="Disordered" evidence="1">
    <location>
        <begin position="331"/>
        <end position="356"/>
    </location>
</feature>
<feature type="region of interest" description="Disordered" evidence="1">
    <location>
        <begin position="499"/>
        <end position="552"/>
    </location>
</feature>
<gene>
    <name evidence="2" type="ORF">INT44_005640</name>
</gene>
<proteinExistence type="predicted"/>
<accession>A0A8H7UEF4</accession>
<feature type="region of interest" description="Disordered" evidence="1">
    <location>
        <begin position="78"/>
        <end position="131"/>
    </location>
</feature>
<comment type="caution">
    <text evidence="2">The sequence shown here is derived from an EMBL/GenBank/DDBJ whole genome shotgun (WGS) entry which is preliminary data.</text>
</comment>
<dbReference type="OrthoDB" id="2492338at2759"/>
<evidence type="ECO:0000256" key="1">
    <source>
        <dbReference type="SAM" id="MobiDB-lite"/>
    </source>
</evidence>
<sequence>MTNPRIAKRAYVVAFKRYLQQTNNVYTTIRPPRPRPPSRLLRWRPKPMDVDFPPLNVRMDIDQPHELEAVECPLSLGPCAQPESMDISPPSSPRQSRWERPSPYGVSPSAASCGQLALATPPPAPSAPRRSRWECPLRALSPSSAARGRLALARSPVRSASPSGLSRGRLASPTSPVLAACEDSSPAISVACVESFPTSVPASFDVRSTSRTLSAASSLSSSLASSTYVLSSGALPAATLPPSYVAPPVVAFPVEALPAATLPPSFVAPPVVALPVEALPSALILSSSADFSGPGTPGSSGKLPENGPLRKIAMPTGRFAFRSREFTSCKVPSSRLRSPSPPSRRSWERTRSPSPSAFCRRVRPRLTVIGRPAGGESPPVTPAIPIVRPRLVRSSVSLCVDEKATHHPIRSSLRPVARFSPFRRVTAKATPTMTAWRHRRPASPPSRDITPPPVASRERTLSPLDYEANLSPVNGPISVLVDDLEDVINALQPLENFQVLDDASSQPGSQRAEREEQNLRPPLAVLEDNSPSDGYSSDDSKVVAGGVSDPAG</sequence>
<evidence type="ECO:0000313" key="3">
    <source>
        <dbReference type="Proteomes" id="UP000612746"/>
    </source>
</evidence>
<dbReference type="EMBL" id="JAEPRA010000007">
    <property type="protein sequence ID" value="KAG2182661.1"/>
    <property type="molecule type" value="Genomic_DNA"/>
</dbReference>
<feature type="region of interest" description="Disordered" evidence="1">
    <location>
        <begin position="151"/>
        <end position="172"/>
    </location>
</feature>
<keyword evidence="3" id="KW-1185">Reference proteome</keyword>